<evidence type="ECO:0000256" key="1">
    <source>
        <dbReference type="SAM" id="MobiDB-lite"/>
    </source>
</evidence>
<evidence type="ECO:0000313" key="3">
    <source>
        <dbReference type="Proteomes" id="UP000317209"/>
    </source>
</evidence>
<dbReference type="AlphaFoldDB" id="A0A543BCD9"/>
<organism evidence="2 3">
    <name type="scientific">Microbacterium saperdae</name>
    <dbReference type="NCBI Taxonomy" id="69368"/>
    <lineage>
        <taxon>Bacteria</taxon>
        <taxon>Bacillati</taxon>
        <taxon>Actinomycetota</taxon>
        <taxon>Actinomycetes</taxon>
        <taxon>Micrococcales</taxon>
        <taxon>Microbacteriaceae</taxon>
        <taxon>Microbacterium</taxon>
    </lineage>
</organism>
<dbReference type="Proteomes" id="UP000317209">
    <property type="component" value="Unassembled WGS sequence"/>
</dbReference>
<name>A0A543BCD9_9MICO</name>
<gene>
    <name evidence="2" type="ORF">FB560_3994</name>
</gene>
<reference evidence="2 3" key="1">
    <citation type="submission" date="2019-06" db="EMBL/GenBank/DDBJ databases">
        <title>Sequencing the genomes of 1000 actinobacteria strains.</title>
        <authorList>
            <person name="Klenk H.-P."/>
        </authorList>
    </citation>
    <scope>NUCLEOTIDE SEQUENCE [LARGE SCALE GENOMIC DNA]</scope>
    <source>
        <strain evidence="2 3">DSM 20169</strain>
    </source>
</reference>
<accession>A0A543BCD9</accession>
<sequence>MTAKAPIAPEFDSERPAEPVEENAAPEEKPRTERVDLDRYVVVTDAPIGYVEWVAPVFVCYAGHPYRNSEEIAQAHGFDEAVKLVVDRASRNRAL</sequence>
<feature type="region of interest" description="Disordered" evidence="1">
    <location>
        <begin position="1"/>
        <end position="32"/>
    </location>
</feature>
<dbReference type="EMBL" id="VFOX01000002">
    <property type="protein sequence ID" value="TQL82501.1"/>
    <property type="molecule type" value="Genomic_DNA"/>
</dbReference>
<dbReference type="RefSeq" id="WP_229673020.1">
    <property type="nucleotide sequence ID" value="NZ_VFOX01000002.1"/>
</dbReference>
<comment type="caution">
    <text evidence="2">The sequence shown here is derived from an EMBL/GenBank/DDBJ whole genome shotgun (WGS) entry which is preliminary data.</text>
</comment>
<evidence type="ECO:0000313" key="2">
    <source>
        <dbReference type="EMBL" id="TQL82501.1"/>
    </source>
</evidence>
<protein>
    <submittedName>
        <fullName evidence="2">Uncharacterized protein</fullName>
    </submittedName>
</protein>
<proteinExistence type="predicted"/>
<keyword evidence="3" id="KW-1185">Reference proteome</keyword>